<sequence length="833" mass="86663">MDRQDSRAGTLLRLAATIVVAGALVAGLLLPWIGGPAIAAQQSTGLLGDLPTEFTDPSPPGNTVLLAADGEPITYFYDENRDPVEPAEIADVMKDAMVAIEDSRFYGHRGLDVQGTLRALVTNIAAGEVAEGGSTLTQQLVKQTLLQTADTPEERTAATEQTVGRKLREARLALALEDLYSKDEILTRYLNTVYFGQNAYGVQPAARAFFGVDAAALTLPQAALLAGLVQSPVNDDPFTDPEAATARRNEVLSRMAEQGLVPADEAAAAAAAPLGLAPAPAPPRGCVQASVGPFVCDFVQRYLIQELGLSQEQLDNGGYTVQTTLDPELQRSGDAAVLETLPREDSLAAMFTAVEPGTGHLLAMSVNRTFGYDLADRTQESFNLNVAPSQGSGSTYKVFVAAAALARGYSSYYTLTAPDPYVSRVYSGPCEGRDTDGRYCVRNAGSGYRSTLDLTTALYQSSNTYFLALEDALGSVEEPVRMAEAAGLFQFSPPGLAQQIIDENRGSFTFGAEATSPLALASAYSTFAAGGTQCDVVPVTAVLDRNGEPAVGADGEPLAVGDRCTPEAIPPGVANTMNQMLRKDVEPGNPGQTGARAYVRGHQIAGKTGTSQDNYSVAFVGYTPEITASVMVLNPKRNEDVGGFGGGKGATIWHDAMEPILTARGSGEFPPADETVQNGNTRPVPGCSGVRACERALTDAGFTARTVRVDSDEPAGTLLGTSPPRGGRAVPGQLVSILVSNGSDYVEPAPEPAPPTEPAPAPPTGPPPAPGTRPPTTSPPTSPPPPPAPEPPQTPEPPPPATEPPTAPATPPPPPAAPATEAPPPGSPWRPTA</sequence>
<dbReference type="InterPro" id="IPR001264">
    <property type="entry name" value="Glyco_trans_51"/>
</dbReference>
<dbReference type="PANTHER" id="PTHR32282">
    <property type="entry name" value="BINDING PROTEIN TRANSPEPTIDASE, PUTATIVE-RELATED"/>
    <property type="match status" value="1"/>
</dbReference>
<evidence type="ECO:0000256" key="6">
    <source>
        <dbReference type="ARBA" id="ARBA00023268"/>
    </source>
</evidence>
<dbReference type="InterPro" id="IPR050396">
    <property type="entry name" value="Glycosyltr_51/Transpeptidase"/>
</dbReference>
<organism evidence="13 14">
    <name type="scientific">Geodermatophilus arenarius</name>
    <dbReference type="NCBI Taxonomy" id="1137990"/>
    <lineage>
        <taxon>Bacteria</taxon>
        <taxon>Bacillati</taxon>
        <taxon>Actinomycetota</taxon>
        <taxon>Actinomycetes</taxon>
        <taxon>Geodermatophilales</taxon>
        <taxon>Geodermatophilaceae</taxon>
        <taxon>Geodermatophilus</taxon>
    </lineage>
</organism>
<evidence type="ECO:0000256" key="1">
    <source>
        <dbReference type="ARBA" id="ARBA00022645"/>
    </source>
</evidence>
<feature type="transmembrane region" description="Helical" evidence="10">
    <location>
        <begin position="12"/>
        <end position="33"/>
    </location>
</feature>
<evidence type="ECO:0000256" key="5">
    <source>
        <dbReference type="ARBA" id="ARBA00022801"/>
    </source>
</evidence>
<dbReference type="SUPFAM" id="SSF53955">
    <property type="entry name" value="Lysozyme-like"/>
    <property type="match status" value="1"/>
</dbReference>
<evidence type="ECO:0000256" key="4">
    <source>
        <dbReference type="ARBA" id="ARBA00022679"/>
    </source>
</evidence>
<comment type="catalytic activity">
    <reaction evidence="8">
        <text>[GlcNAc-(1-&gt;4)-Mur2Ac(oyl-L-Ala-gamma-D-Glu-L-Lys-D-Ala-D-Ala)](n)-di-trans,octa-cis-undecaprenyl diphosphate + beta-D-GlcNAc-(1-&gt;4)-Mur2Ac(oyl-L-Ala-gamma-D-Glu-L-Lys-D-Ala-D-Ala)-di-trans,octa-cis-undecaprenyl diphosphate = [GlcNAc-(1-&gt;4)-Mur2Ac(oyl-L-Ala-gamma-D-Glu-L-Lys-D-Ala-D-Ala)](n+1)-di-trans,octa-cis-undecaprenyl diphosphate + di-trans,octa-cis-undecaprenyl diphosphate + H(+)</text>
        <dbReference type="Rhea" id="RHEA:23708"/>
        <dbReference type="Rhea" id="RHEA-COMP:9602"/>
        <dbReference type="Rhea" id="RHEA-COMP:9603"/>
        <dbReference type="ChEBI" id="CHEBI:15378"/>
        <dbReference type="ChEBI" id="CHEBI:58405"/>
        <dbReference type="ChEBI" id="CHEBI:60033"/>
        <dbReference type="ChEBI" id="CHEBI:78435"/>
        <dbReference type="EC" id="2.4.99.28"/>
    </reaction>
</comment>
<evidence type="ECO:0000259" key="11">
    <source>
        <dbReference type="Pfam" id="PF00905"/>
    </source>
</evidence>
<evidence type="ECO:0000313" key="13">
    <source>
        <dbReference type="EMBL" id="MFC4695395.1"/>
    </source>
</evidence>
<dbReference type="InterPro" id="IPR023346">
    <property type="entry name" value="Lysozyme-like_dom_sf"/>
</dbReference>
<dbReference type="InterPro" id="IPR012338">
    <property type="entry name" value="Beta-lactam/transpept-like"/>
</dbReference>
<feature type="domain" description="Glycosyl transferase family 51" evidence="12">
    <location>
        <begin position="70"/>
        <end position="255"/>
    </location>
</feature>
<dbReference type="Pfam" id="PF00912">
    <property type="entry name" value="Transgly"/>
    <property type="match status" value="1"/>
</dbReference>
<feature type="region of interest" description="Disordered" evidence="9">
    <location>
        <begin position="704"/>
        <end position="730"/>
    </location>
</feature>
<feature type="region of interest" description="Disordered" evidence="9">
    <location>
        <begin position="743"/>
        <end position="833"/>
    </location>
</feature>
<dbReference type="CDD" id="cd06577">
    <property type="entry name" value="PASTA_pknB"/>
    <property type="match status" value="1"/>
</dbReference>
<dbReference type="PRINTS" id="PR01217">
    <property type="entry name" value="PRICHEXTENSN"/>
</dbReference>
<evidence type="ECO:0000313" key="14">
    <source>
        <dbReference type="Proteomes" id="UP001596025"/>
    </source>
</evidence>
<dbReference type="InterPro" id="IPR001460">
    <property type="entry name" value="PCN-bd_Tpept"/>
</dbReference>
<gene>
    <name evidence="13" type="ORF">ACFO3M_18490</name>
</gene>
<keyword evidence="10" id="KW-0812">Transmembrane</keyword>
<proteinExistence type="predicted"/>
<evidence type="ECO:0000256" key="3">
    <source>
        <dbReference type="ARBA" id="ARBA00022676"/>
    </source>
</evidence>
<evidence type="ECO:0000256" key="7">
    <source>
        <dbReference type="ARBA" id="ARBA00034000"/>
    </source>
</evidence>
<dbReference type="RefSeq" id="WP_387992216.1">
    <property type="nucleotide sequence ID" value="NZ_JBHSGR010000023.1"/>
</dbReference>
<dbReference type="Gene3D" id="1.10.3810.10">
    <property type="entry name" value="Biosynthetic peptidoglycan transglycosylase-like"/>
    <property type="match status" value="1"/>
</dbReference>
<keyword evidence="5" id="KW-0378">Hydrolase</keyword>
<keyword evidence="14" id="KW-1185">Reference proteome</keyword>
<keyword evidence="2" id="KW-0645">Protease</keyword>
<keyword evidence="6" id="KW-0511">Multifunctional enzyme</keyword>
<evidence type="ECO:0000256" key="8">
    <source>
        <dbReference type="ARBA" id="ARBA00049902"/>
    </source>
</evidence>
<keyword evidence="1" id="KW-0121">Carboxypeptidase</keyword>
<dbReference type="SUPFAM" id="SSF56601">
    <property type="entry name" value="beta-lactamase/transpeptidase-like"/>
    <property type="match status" value="1"/>
</dbReference>
<reference evidence="14" key="1">
    <citation type="journal article" date="2019" name="Int. J. Syst. Evol. Microbiol.">
        <title>The Global Catalogue of Microorganisms (GCM) 10K type strain sequencing project: providing services to taxonomists for standard genome sequencing and annotation.</title>
        <authorList>
            <consortium name="The Broad Institute Genomics Platform"/>
            <consortium name="The Broad Institute Genome Sequencing Center for Infectious Disease"/>
            <person name="Wu L."/>
            <person name="Ma J."/>
        </authorList>
    </citation>
    <scope>NUCLEOTIDE SEQUENCE [LARGE SCALE GENOMIC DNA]</scope>
    <source>
        <strain evidence="14">CCUG 62763</strain>
    </source>
</reference>
<dbReference type="EMBL" id="JBHSGR010000023">
    <property type="protein sequence ID" value="MFC4695395.1"/>
    <property type="molecule type" value="Genomic_DNA"/>
</dbReference>
<dbReference type="InterPro" id="IPR005543">
    <property type="entry name" value="PASTA_dom"/>
</dbReference>
<dbReference type="InterPro" id="IPR036950">
    <property type="entry name" value="PBP_transglycosylase"/>
</dbReference>
<comment type="caution">
    <text evidence="13">The sequence shown here is derived from an EMBL/GenBank/DDBJ whole genome shotgun (WGS) entry which is preliminary data.</text>
</comment>
<dbReference type="PANTHER" id="PTHR32282:SF33">
    <property type="entry name" value="PEPTIDOGLYCAN GLYCOSYLTRANSFERASE"/>
    <property type="match status" value="1"/>
</dbReference>
<accession>A0ABV9LP74</accession>
<comment type="catalytic activity">
    <reaction evidence="7">
        <text>Preferential cleavage: (Ac)2-L-Lys-D-Ala-|-D-Ala. Also transpeptidation of peptidyl-alanyl moieties that are N-acyl substituents of D-alanine.</text>
        <dbReference type="EC" id="3.4.16.4"/>
    </reaction>
</comment>
<feature type="domain" description="Penicillin-binding protein transpeptidase" evidence="11">
    <location>
        <begin position="350"/>
        <end position="657"/>
    </location>
</feature>
<keyword evidence="10" id="KW-0472">Membrane</keyword>
<name>A0ABV9LP74_9ACTN</name>
<evidence type="ECO:0000259" key="12">
    <source>
        <dbReference type="Pfam" id="PF00912"/>
    </source>
</evidence>
<protein>
    <submittedName>
        <fullName evidence="13">Transglycosylase domain-containing protein</fullName>
    </submittedName>
</protein>
<feature type="compositionally biased region" description="Pro residues" evidence="9">
    <location>
        <begin position="749"/>
        <end position="833"/>
    </location>
</feature>
<dbReference type="Pfam" id="PF00905">
    <property type="entry name" value="Transpeptidase"/>
    <property type="match status" value="1"/>
</dbReference>
<dbReference type="Proteomes" id="UP001596025">
    <property type="component" value="Unassembled WGS sequence"/>
</dbReference>
<evidence type="ECO:0000256" key="2">
    <source>
        <dbReference type="ARBA" id="ARBA00022670"/>
    </source>
</evidence>
<keyword evidence="3" id="KW-0328">Glycosyltransferase</keyword>
<keyword evidence="4" id="KW-0808">Transferase</keyword>
<evidence type="ECO:0000256" key="9">
    <source>
        <dbReference type="SAM" id="MobiDB-lite"/>
    </source>
</evidence>
<evidence type="ECO:0000256" key="10">
    <source>
        <dbReference type="SAM" id="Phobius"/>
    </source>
</evidence>
<keyword evidence="10" id="KW-1133">Transmembrane helix</keyword>
<dbReference type="Gene3D" id="3.40.710.10">
    <property type="entry name" value="DD-peptidase/beta-lactamase superfamily"/>
    <property type="match status" value="1"/>
</dbReference>
<dbReference type="Gene3D" id="3.30.10.20">
    <property type="match status" value="1"/>
</dbReference>